<evidence type="ECO:0000256" key="5">
    <source>
        <dbReference type="ARBA" id="ARBA00022989"/>
    </source>
</evidence>
<dbReference type="InterPro" id="IPR017871">
    <property type="entry name" value="ABC_transporter-like_CS"/>
</dbReference>
<evidence type="ECO:0000256" key="6">
    <source>
        <dbReference type="ARBA" id="ARBA00023136"/>
    </source>
</evidence>
<feature type="transmembrane region" description="Helical" evidence="7">
    <location>
        <begin position="419"/>
        <end position="441"/>
    </location>
</feature>
<comment type="subcellular location">
    <subcellularLocation>
        <location evidence="1">Membrane</location>
        <topology evidence="1">Multi-pass membrane protein</topology>
    </subcellularLocation>
</comment>
<feature type="transmembrane region" description="Helical" evidence="7">
    <location>
        <begin position="1146"/>
        <end position="1166"/>
    </location>
</feature>
<keyword evidence="4" id="KW-0067">ATP-binding</keyword>
<reference evidence="10" key="1">
    <citation type="submission" date="2023-01" db="EMBL/GenBank/DDBJ databases">
        <title>Key to firefly adult light organ development and bioluminescence: homeobox transcription factors regulate luciferase expression and transportation to peroxisome.</title>
        <authorList>
            <person name="Fu X."/>
        </authorList>
    </citation>
    <scope>NUCLEOTIDE SEQUENCE [LARGE SCALE GENOMIC DNA]</scope>
</reference>
<sequence>MTVPKGVIYGLLGSSGCGKTTLLDCMLGQKKLDDGKVWILGGPPNSEKSKVPGCSIGFMPQCAGVQPEFTTRETMQYFGEVVGMSKNKIKERIAFLQKLLMLPNLDLTIGDLSGGEKRRVSFAVALIHEPELLVLDEPTVGLDPLLRDSIWSYLIDLTTKHQVTVILTTHYIDETRNANIVSMLRGGTILAEESPNALLARLETTTLEEAYFTLSTIQSTNDNSLQSISNAEIVDKFFEIESSNTMQKLSRRSQLHNLKPLLQKNYLWLIKNPMIIVFSLVIPVFQILTFYVSIGHDPVNLKLAVVNDETTVRNCSPILCDSVQLSCNFLQYLEQSQFHLIYYENEESAIESVQRGKSSASIFLRHNYSMALKERTKLKILKDWDLLYSNIDVYRDNSKGVCGMCFGFALGSICPSDDIAVYIILGSFFPAGVLSGVMWPLEGMPKIMQEIGLLLPFTEPSEAMRKKTTPVVIVRNACKRYDPKNDSVSVLKNLKMTVPQGVIYGLLGPSGSGKTTLLNCLLGQKQLDKGDIWILGGAPNSIQSKVPGPSVGFMPQAPGVQDKYTTKETMYYFGGLAGMTYVKIKERINFLKNLLMLPDVNIALSHLSGGEKRRVSFAVALIHEPELLILDEPTVGLDPLLRETIWDYLYEITVTHQTTVILTTHYIEETRQANITYYNSEDEAIASVMRGDTYASILFRENYTSAFKNRIYSHVNDMDLLFSTIDVYRDVSQYSLGIFLKVELVDRFQHFVKDYLNSCKVTNKRIMTVPIKWNKPVHGSNLPNYAEFVTPGLIVNALVSFLAWSTTSSLIMELNNGVMERSLVLGANALHVLFSLFMYNLESNSELKMTPVVLVQNACKSYGSKRNSVNVLQNLNMTVPKGIIYGLLGPSGCGKTTLLNCMLGQKQLDEGNIWILGGSPNTKESKVPGAYVGFMPQTPGIQEEYTTKETMQYFGGLAGMTDTSIKERMYFLKELLKLPDVNLCLSKLSGGEKRRVSFAVALIHKPELLVLDEPTVGLDPLLRETIWNYLLELTEKYETTVILTTHYIDETRKANTVGLLRGGRILAEDSPNNLLQRFEAPTLEDVFFKLSINQDNTQISTDVLNVSPTFSKINCVNKSTKPHSKSPNYIKPLVKKNIQWLLKHPIIVLAALFIPIMQIVMFAIAIGGDPVNLNLAVVNDETSTRNCSYITCTSTHLSCNFLQYLESKFILTYYNSEDEAIDSVVHGASYASIFLRQNYSTVLKRRIYFNVTEDYDLLYSSIDVYRDVSQYSLAVFLKVELIKSFQHFIKDYLKSCKVINKKIMTPPIKWNKPVHGKSLPNYSQFVTPALVINALTFFSAWSTASSLIMELSNGVTERSLIMGANPLHLLFAHGLSELLLVIIQIISITVCTFVVTGIPLHISMYLVVVFYGLMGAFGMSYGFALSSFCDTDSIITLAIMGSLFPSAILTGMFWPIEGMPIFLQKFALILPFAGAADSLRNLCPTSIVSRI</sequence>
<organism evidence="9 10">
    <name type="scientific">Aquatica leii</name>
    <dbReference type="NCBI Taxonomy" id="1421715"/>
    <lineage>
        <taxon>Eukaryota</taxon>
        <taxon>Metazoa</taxon>
        <taxon>Ecdysozoa</taxon>
        <taxon>Arthropoda</taxon>
        <taxon>Hexapoda</taxon>
        <taxon>Insecta</taxon>
        <taxon>Pterygota</taxon>
        <taxon>Neoptera</taxon>
        <taxon>Endopterygota</taxon>
        <taxon>Coleoptera</taxon>
        <taxon>Polyphaga</taxon>
        <taxon>Elateriformia</taxon>
        <taxon>Elateroidea</taxon>
        <taxon>Lampyridae</taxon>
        <taxon>Luciolinae</taxon>
        <taxon>Aquatica</taxon>
    </lineage>
</organism>
<feature type="domain" description="ABC transporter" evidence="8">
    <location>
        <begin position="472"/>
        <end position="715"/>
    </location>
</feature>
<dbReference type="PANTHER" id="PTHR43038">
    <property type="entry name" value="ATP-BINDING CASSETTE, SUB-FAMILY H, MEMBER 1"/>
    <property type="match status" value="1"/>
</dbReference>
<evidence type="ECO:0000256" key="2">
    <source>
        <dbReference type="ARBA" id="ARBA00022692"/>
    </source>
</evidence>
<feature type="transmembrane region" description="Helical" evidence="7">
    <location>
        <begin position="1402"/>
        <end position="1423"/>
    </location>
</feature>
<feature type="transmembrane region" description="Helical" evidence="7">
    <location>
        <begin position="1435"/>
        <end position="1456"/>
    </location>
</feature>
<evidence type="ECO:0000313" key="10">
    <source>
        <dbReference type="Proteomes" id="UP001353858"/>
    </source>
</evidence>
<dbReference type="InterPro" id="IPR003593">
    <property type="entry name" value="AAA+_ATPase"/>
</dbReference>
<gene>
    <name evidence="9" type="ORF">RN001_006371</name>
</gene>
<dbReference type="Proteomes" id="UP001353858">
    <property type="component" value="Unassembled WGS sequence"/>
</dbReference>
<dbReference type="PANTHER" id="PTHR43038:SF3">
    <property type="entry name" value="ABC TRANSPORTER G FAMILY MEMBER 20 ISOFORM X1"/>
    <property type="match status" value="1"/>
</dbReference>
<dbReference type="Pfam" id="PF00005">
    <property type="entry name" value="ABC_tran"/>
    <property type="match status" value="3"/>
</dbReference>
<dbReference type="InterPro" id="IPR013525">
    <property type="entry name" value="ABC2_TM"/>
</dbReference>
<dbReference type="InterPro" id="IPR003439">
    <property type="entry name" value="ABC_transporter-like_ATP-bd"/>
</dbReference>
<dbReference type="Pfam" id="PF12698">
    <property type="entry name" value="ABC2_membrane_3"/>
    <property type="match status" value="1"/>
</dbReference>
<keyword evidence="6 7" id="KW-0472">Membrane</keyword>
<dbReference type="SMART" id="SM00382">
    <property type="entry name" value="AAA"/>
    <property type="match status" value="3"/>
</dbReference>
<dbReference type="PROSITE" id="PS00211">
    <property type="entry name" value="ABC_TRANSPORTER_1"/>
    <property type="match status" value="3"/>
</dbReference>
<keyword evidence="2 7" id="KW-0812">Transmembrane</keyword>
<feature type="domain" description="ABC transporter" evidence="8">
    <location>
        <begin position="853"/>
        <end position="1087"/>
    </location>
</feature>
<proteinExistence type="predicted"/>
<evidence type="ECO:0000256" key="1">
    <source>
        <dbReference type="ARBA" id="ARBA00004141"/>
    </source>
</evidence>
<dbReference type="InterPro" id="IPR027417">
    <property type="entry name" value="P-loop_NTPase"/>
</dbReference>
<dbReference type="SUPFAM" id="SSF52540">
    <property type="entry name" value="P-loop containing nucleoside triphosphate hydrolases"/>
    <property type="match status" value="3"/>
</dbReference>
<dbReference type="PROSITE" id="PS50893">
    <property type="entry name" value="ABC_TRANSPORTER_2"/>
    <property type="match status" value="3"/>
</dbReference>
<evidence type="ECO:0000256" key="3">
    <source>
        <dbReference type="ARBA" id="ARBA00022741"/>
    </source>
</evidence>
<dbReference type="Gene3D" id="3.40.50.300">
    <property type="entry name" value="P-loop containing nucleotide triphosphate hydrolases"/>
    <property type="match status" value="3"/>
</dbReference>
<keyword evidence="10" id="KW-1185">Reference proteome</keyword>
<comment type="caution">
    <text evidence="9">The sequence shown here is derived from an EMBL/GenBank/DDBJ whole genome shotgun (WGS) entry which is preliminary data.</text>
</comment>
<dbReference type="EMBL" id="JARPUR010000002">
    <property type="protein sequence ID" value="KAK4883052.1"/>
    <property type="molecule type" value="Genomic_DNA"/>
</dbReference>
<evidence type="ECO:0000256" key="7">
    <source>
        <dbReference type="SAM" id="Phobius"/>
    </source>
</evidence>
<feature type="transmembrane region" description="Helical" evidence="7">
    <location>
        <begin position="274"/>
        <end position="294"/>
    </location>
</feature>
<evidence type="ECO:0000259" key="8">
    <source>
        <dbReference type="PROSITE" id="PS50893"/>
    </source>
</evidence>
<protein>
    <recommendedName>
        <fullName evidence="8">ABC transporter domain-containing protein</fullName>
    </recommendedName>
</protein>
<dbReference type="GO" id="GO:0016887">
    <property type="term" value="F:ATP hydrolysis activity"/>
    <property type="evidence" value="ECO:0007669"/>
    <property type="project" value="InterPro"/>
</dbReference>
<keyword evidence="5 7" id="KW-1133">Transmembrane helix</keyword>
<keyword evidence="3" id="KW-0547">Nucleotide-binding</keyword>
<dbReference type="Pfam" id="PF01061">
    <property type="entry name" value="ABC2_membrane"/>
    <property type="match status" value="1"/>
</dbReference>
<dbReference type="PROSITE" id="PS51257">
    <property type="entry name" value="PROKAR_LIPOPROTEIN"/>
    <property type="match status" value="1"/>
</dbReference>
<dbReference type="GO" id="GO:0005524">
    <property type="term" value="F:ATP binding"/>
    <property type="evidence" value="ECO:0007669"/>
    <property type="project" value="UniProtKB-KW"/>
</dbReference>
<accession>A0AAN7SII3</accession>
<evidence type="ECO:0000256" key="4">
    <source>
        <dbReference type="ARBA" id="ARBA00022840"/>
    </source>
</evidence>
<dbReference type="GO" id="GO:0016020">
    <property type="term" value="C:membrane"/>
    <property type="evidence" value="ECO:0007669"/>
    <property type="project" value="UniProtKB-SubCell"/>
</dbReference>
<dbReference type="GO" id="GO:0140359">
    <property type="term" value="F:ABC-type transporter activity"/>
    <property type="evidence" value="ECO:0007669"/>
    <property type="project" value="InterPro"/>
</dbReference>
<feature type="transmembrane region" description="Helical" evidence="7">
    <location>
        <begin position="1369"/>
        <end position="1396"/>
    </location>
</feature>
<dbReference type="CDD" id="cd03230">
    <property type="entry name" value="ABC_DR_subfamily_A"/>
    <property type="match status" value="2"/>
</dbReference>
<evidence type="ECO:0000313" key="9">
    <source>
        <dbReference type="EMBL" id="KAK4883052.1"/>
    </source>
</evidence>
<feature type="domain" description="ABC transporter" evidence="8">
    <location>
        <begin position="1"/>
        <end position="211"/>
    </location>
</feature>
<name>A0AAN7SII3_9COLE</name>